<dbReference type="RefSeq" id="WP_110328527.1">
    <property type="nucleotide sequence ID" value="NZ_QJJV01000017.1"/>
</dbReference>
<reference evidence="2 3" key="1">
    <citation type="submission" date="2018-05" db="EMBL/GenBank/DDBJ databases">
        <title>Genomic Encyclopedia of Type Strains, Phase IV (KMG-V): Genome sequencing to study the core and pangenomes of soil and plant-associated prokaryotes.</title>
        <authorList>
            <person name="Whitman W."/>
        </authorList>
    </citation>
    <scope>NUCLEOTIDE SEQUENCE [LARGE SCALE GENOMIC DNA]</scope>
    <source>
        <strain evidence="2 3">SIr-6563</strain>
    </source>
</reference>
<name>A0ABX5MKN3_9BURK</name>
<organism evidence="2 3">
    <name type="scientific">Paraburkholderia tropica</name>
    <dbReference type="NCBI Taxonomy" id="92647"/>
    <lineage>
        <taxon>Bacteria</taxon>
        <taxon>Pseudomonadati</taxon>
        <taxon>Pseudomonadota</taxon>
        <taxon>Betaproteobacteria</taxon>
        <taxon>Burkholderiales</taxon>
        <taxon>Burkholderiaceae</taxon>
        <taxon>Paraburkholderia</taxon>
    </lineage>
</organism>
<dbReference type="SUPFAM" id="SSF51735">
    <property type="entry name" value="NAD(P)-binding Rossmann-fold domains"/>
    <property type="match status" value="1"/>
</dbReference>
<comment type="similarity">
    <text evidence="1">Belongs to the short-chain dehydrogenases/reductases (SDR) family.</text>
</comment>
<dbReference type="Pfam" id="PF13561">
    <property type="entry name" value="adh_short_C2"/>
    <property type="match status" value="1"/>
</dbReference>
<dbReference type="PANTHER" id="PTHR42879">
    <property type="entry name" value="3-OXOACYL-(ACYL-CARRIER-PROTEIN) REDUCTASE"/>
    <property type="match status" value="1"/>
</dbReference>
<dbReference type="InterPro" id="IPR036291">
    <property type="entry name" value="NAD(P)-bd_dom_sf"/>
</dbReference>
<protein>
    <submittedName>
        <fullName evidence="2">3-oxoacyl-[acyl-carrier protein] reductase</fullName>
    </submittedName>
</protein>
<evidence type="ECO:0000256" key="1">
    <source>
        <dbReference type="ARBA" id="ARBA00006484"/>
    </source>
</evidence>
<proteinExistence type="inferred from homology"/>
<keyword evidence="3" id="KW-1185">Reference proteome</keyword>
<dbReference type="InterPro" id="IPR050259">
    <property type="entry name" value="SDR"/>
</dbReference>
<evidence type="ECO:0000313" key="2">
    <source>
        <dbReference type="EMBL" id="PXX12551.1"/>
    </source>
</evidence>
<dbReference type="Gene3D" id="3.40.50.720">
    <property type="entry name" value="NAD(P)-binding Rossmann-like Domain"/>
    <property type="match status" value="1"/>
</dbReference>
<comment type="caution">
    <text evidence="2">The sequence shown here is derived from an EMBL/GenBank/DDBJ whole genome shotgun (WGS) entry which is preliminary data.</text>
</comment>
<dbReference type="PANTHER" id="PTHR42879:SF6">
    <property type="entry name" value="NADPH-DEPENDENT REDUCTASE BACG"/>
    <property type="match status" value="1"/>
</dbReference>
<gene>
    <name evidence="2" type="ORF">C7400_117155</name>
</gene>
<accession>A0ABX5MKN3</accession>
<dbReference type="EMBL" id="QJJV01000017">
    <property type="protein sequence ID" value="PXX12551.1"/>
    <property type="molecule type" value="Genomic_DNA"/>
</dbReference>
<dbReference type="Proteomes" id="UP000247515">
    <property type="component" value="Unassembled WGS sequence"/>
</dbReference>
<evidence type="ECO:0000313" key="3">
    <source>
        <dbReference type="Proteomes" id="UP000247515"/>
    </source>
</evidence>
<dbReference type="InterPro" id="IPR002347">
    <property type="entry name" value="SDR_fam"/>
</dbReference>
<dbReference type="PRINTS" id="PR00081">
    <property type="entry name" value="GDHRDH"/>
</dbReference>
<sequence length="261" mass="27652">MDLDIRGKTALVLGGGGGLGRAISVVLAEQGVQVVAADVNAESLNDTQKQLDEIGGKHLSLKWDITSSADLSENASRIESELGGVDILINNTGGPPPSGASGVAPETWRKFFDSMVLGVIEITDRFLPAMKERSWGRIITSASSGIVSPIPNLAVSNALRMTLLGWSKSLAREVAIHGITSNLVVPGRIATDRIRSLDEMKAARENRPIEAVVKESVESIPMGRYGLPHEYANAVAFLASNCASYITGSVIRVDGGYIQSI</sequence>